<dbReference type="SUPFAM" id="SSF51569">
    <property type="entry name" value="Aldolase"/>
    <property type="match status" value="1"/>
</dbReference>
<dbReference type="PANTHER" id="PTHR42849:SF1">
    <property type="entry name" value="N-ACETYLNEURAMINATE LYASE"/>
    <property type="match status" value="1"/>
</dbReference>
<evidence type="ECO:0000256" key="2">
    <source>
        <dbReference type="PIRNR" id="PIRNR001365"/>
    </source>
</evidence>
<feature type="active site" description="Proton donor/acceptor" evidence="3">
    <location>
        <position position="137"/>
    </location>
</feature>
<gene>
    <name evidence="5" type="ORF">SAMN05216452_2585</name>
</gene>
<dbReference type="PRINTS" id="PR00146">
    <property type="entry name" value="DHPICSNTHASE"/>
</dbReference>
<feature type="active site" description="Schiff-base intermediate with substrate" evidence="3">
    <location>
        <position position="165"/>
    </location>
</feature>
<accession>A0A1H4L2F1</accession>
<dbReference type="InterPro" id="IPR013785">
    <property type="entry name" value="Aldolase_TIM"/>
</dbReference>
<keyword evidence="1 2" id="KW-0456">Lyase</keyword>
<dbReference type="SMART" id="SM01130">
    <property type="entry name" value="DHDPS"/>
    <property type="match status" value="1"/>
</dbReference>
<proteinExistence type="inferred from homology"/>
<dbReference type="Pfam" id="PF00701">
    <property type="entry name" value="DHDPS"/>
    <property type="match status" value="1"/>
</dbReference>
<reference evidence="6" key="1">
    <citation type="submission" date="2016-10" db="EMBL/GenBank/DDBJ databases">
        <authorList>
            <person name="Varghese N."/>
            <person name="Submissions S."/>
        </authorList>
    </citation>
    <scope>NUCLEOTIDE SEQUENCE [LARGE SCALE GENOMIC DNA]</scope>
    <source>
        <strain evidence="6">ES.061</strain>
    </source>
</reference>
<dbReference type="AlphaFoldDB" id="A0A1H4L2F1"/>
<dbReference type="Proteomes" id="UP000199064">
    <property type="component" value="Unassembled WGS sequence"/>
</dbReference>
<dbReference type="PANTHER" id="PTHR42849">
    <property type="entry name" value="N-ACETYLNEURAMINATE LYASE"/>
    <property type="match status" value="1"/>
</dbReference>
<dbReference type="GO" id="GO:0019262">
    <property type="term" value="P:N-acetylneuraminate catabolic process"/>
    <property type="evidence" value="ECO:0007669"/>
    <property type="project" value="TreeGrafter"/>
</dbReference>
<evidence type="ECO:0000256" key="4">
    <source>
        <dbReference type="PIRSR" id="PIRSR001365-2"/>
    </source>
</evidence>
<protein>
    <submittedName>
        <fullName evidence="5">N-acetylneuraminate lyase</fullName>
    </submittedName>
</protein>
<comment type="similarity">
    <text evidence="2">Belongs to the DapA family.</text>
</comment>
<name>A0A1H4L2F1_9HYPH</name>
<dbReference type="RefSeq" id="WP_090329992.1">
    <property type="nucleotide sequence ID" value="NZ_FNSL01000001.1"/>
</dbReference>
<dbReference type="PIRSF" id="PIRSF001365">
    <property type="entry name" value="DHDPS"/>
    <property type="match status" value="1"/>
</dbReference>
<evidence type="ECO:0000256" key="3">
    <source>
        <dbReference type="PIRSR" id="PIRSR001365-1"/>
    </source>
</evidence>
<organism evidence="5 6">
    <name type="scientific">Nitratireductor aquibiodomus</name>
    <dbReference type="NCBI Taxonomy" id="204799"/>
    <lineage>
        <taxon>Bacteria</taxon>
        <taxon>Pseudomonadati</taxon>
        <taxon>Pseudomonadota</taxon>
        <taxon>Alphaproteobacteria</taxon>
        <taxon>Hyphomicrobiales</taxon>
        <taxon>Phyllobacteriaceae</taxon>
        <taxon>Nitratireductor</taxon>
    </lineage>
</organism>
<keyword evidence="6" id="KW-1185">Reference proteome</keyword>
<dbReference type="GO" id="GO:0008747">
    <property type="term" value="F:N-acetylneuraminate lyase activity"/>
    <property type="evidence" value="ECO:0007669"/>
    <property type="project" value="TreeGrafter"/>
</dbReference>
<evidence type="ECO:0000313" key="5">
    <source>
        <dbReference type="EMBL" id="SEB64505.1"/>
    </source>
</evidence>
<dbReference type="Gene3D" id="3.20.20.70">
    <property type="entry name" value="Aldolase class I"/>
    <property type="match status" value="1"/>
</dbReference>
<dbReference type="GO" id="GO:0005829">
    <property type="term" value="C:cytosol"/>
    <property type="evidence" value="ECO:0007669"/>
    <property type="project" value="TreeGrafter"/>
</dbReference>
<feature type="binding site" evidence="4">
    <location>
        <position position="206"/>
    </location>
    <ligand>
        <name>pyruvate</name>
        <dbReference type="ChEBI" id="CHEBI:15361"/>
    </ligand>
</feature>
<sequence>MTNSLAGMYAALLTGLSDTGDFDPGRQKAIDAYVLGQGLDGLYVGGSSGESGLLGVDELLAQQAIVAEDAQGSAATLIAHVGVPNLRDSVRLAQNAQKLGYHGLSALPPHAYPFSDREIFAYYEALSAATDLPLIVYEVPVRTGRPFSLDLLGRILALPGVGGIKFTSMDLFKFATLRRRFPEKTFFFGFDEVYLSGAVMGAHGGIGTTYNLLGKLYAALNEAVKNGSLERAQELQTISQRFVETLMETGVLPGMKAALRQRGVDCGPTRLPLAPLVDDCDARMSAILADPEIAAWVG</sequence>
<dbReference type="EMBL" id="FNSL01000001">
    <property type="protein sequence ID" value="SEB64505.1"/>
    <property type="molecule type" value="Genomic_DNA"/>
</dbReference>
<evidence type="ECO:0000313" key="6">
    <source>
        <dbReference type="Proteomes" id="UP000199064"/>
    </source>
</evidence>
<dbReference type="InterPro" id="IPR002220">
    <property type="entry name" value="DapA-like"/>
</dbReference>
<evidence type="ECO:0000256" key="1">
    <source>
        <dbReference type="ARBA" id="ARBA00023239"/>
    </source>
</evidence>